<gene>
    <name evidence="1" type="ORF">S2091_3538</name>
</gene>
<dbReference type="EMBL" id="PUGF01000019">
    <property type="protein sequence ID" value="PRC91783.1"/>
    <property type="molecule type" value="Genomic_DNA"/>
</dbReference>
<comment type="caution">
    <text evidence="1">The sequence shown here is derived from an EMBL/GenBank/DDBJ whole genome shotgun (WGS) entry which is preliminary data.</text>
</comment>
<accession>A0A2S9GVN3</accession>
<evidence type="ECO:0000313" key="2">
    <source>
        <dbReference type="Proteomes" id="UP000237839"/>
    </source>
</evidence>
<organism evidence="1 2">
    <name type="scientific">Solimicrobium silvestre</name>
    <dbReference type="NCBI Taxonomy" id="2099400"/>
    <lineage>
        <taxon>Bacteria</taxon>
        <taxon>Pseudomonadati</taxon>
        <taxon>Pseudomonadota</taxon>
        <taxon>Betaproteobacteria</taxon>
        <taxon>Burkholderiales</taxon>
        <taxon>Oxalobacteraceae</taxon>
        <taxon>Solimicrobium</taxon>
    </lineage>
</organism>
<dbReference type="AlphaFoldDB" id="A0A2S9GVN3"/>
<reference evidence="1 2" key="1">
    <citation type="submission" date="2018-02" db="EMBL/GenBank/DDBJ databases">
        <title>Solimicrobium silvestre gen. nov., sp. nov., isolated from alpine forest soil.</title>
        <authorList>
            <person name="Margesin R."/>
            <person name="Albuquerque L."/>
            <person name="Zhang D.-C."/>
            <person name="Froufe H.J.C."/>
            <person name="Severino R."/>
            <person name="Roxo I."/>
            <person name="Egas C."/>
            <person name="Da Costa M.S."/>
        </authorList>
    </citation>
    <scope>NUCLEOTIDE SEQUENCE [LARGE SCALE GENOMIC DNA]</scope>
    <source>
        <strain evidence="1 2">S20-91</strain>
    </source>
</reference>
<evidence type="ECO:0000313" key="1">
    <source>
        <dbReference type="EMBL" id="PRC91783.1"/>
    </source>
</evidence>
<dbReference type="Proteomes" id="UP000237839">
    <property type="component" value="Unassembled WGS sequence"/>
</dbReference>
<sequence>MALNNYHFLCATEPNLSGSLINLQSYLRLRGNIIDCDELDKLDIYKDIDQNAQAPGSSFTVAKALIDNKVGLYQEEYLGVVKEIVLDMHIKLECE</sequence>
<dbReference type="RefSeq" id="WP_105533288.1">
    <property type="nucleotide sequence ID" value="NZ_PUGF01000019.1"/>
</dbReference>
<keyword evidence="2" id="KW-1185">Reference proteome</keyword>
<protein>
    <submittedName>
        <fullName evidence="1">Uncharacterized protein</fullName>
    </submittedName>
</protein>
<proteinExistence type="predicted"/>
<name>A0A2S9GVN3_9BURK</name>